<reference evidence="3" key="1">
    <citation type="submission" date="2019-12" db="EMBL/GenBank/DDBJ databases">
        <title>Complete genome of Terracaulis silvestris 0127_4.</title>
        <authorList>
            <person name="Vieira S."/>
            <person name="Riedel T."/>
            <person name="Sproer C."/>
            <person name="Pascual J."/>
            <person name="Boedeker C."/>
            <person name="Overmann J."/>
        </authorList>
    </citation>
    <scope>NUCLEOTIDE SEQUENCE [LARGE SCALE GENOMIC DNA]</scope>
    <source>
        <strain evidence="3">0127_4</strain>
    </source>
</reference>
<feature type="compositionally biased region" description="Basic and acidic residues" evidence="1">
    <location>
        <begin position="9"/>
        <end position="22"/>
    </location>
</feature>
<dbReference type="EMBL" id="CP047045">
    <property type="protein sequence ID" value="QGZ94095.1"/>
    <property type="molecule type" value="Genomic_DNA"/>
</dbReference>
<proteinExistence type="predicted"/>
<evidence type="ECO:0000313" key="3">
    <source>
        <dbReference type="Proteomes" id="UP000431269"/>
    </source>
</evidence>
<dbReference type="Proteomes" id="UP000431269">
    <property type="component" value="Chromosome"/>
</dbReference>
<name>A0A6I6MH29_9CAUL</name>
<evidence type="ECO:0000313" key="2">
    <source>
        <dbReference type="EMBL" id="QGZ94095.1"/>
    </source>
</evidence>
<keyword evidence="3" id="KW-1185">Reference proteome</keyword>
<gene>
    <name evidence="2" type="ORF">DSM104635_00911</name>
</gene>
<feature type="region of interest" description="Disordered" evidence="1">
    <location>
        <begin position="1"/>
        <end position="22"/>
    </location>
</feature>
<organism evidence="2 3">
    <name type="scientific">Terricaulis silvestris</name>
    <dbReference type="NCBI Taxonomy" id="2686094"/>
    <lineage>
        <taxon>Bacteria</taxon>
        <taxon>Pseudomonadati</taxon>
        <taxon>Pseudomonadota</taxon>
        <taxon>Alphaproteobacteria</taxon>
        <taxon>Caulobacterales</taxon>
        <taxon>Caulobacteraceae</taxon>
        <taxon>Terricaulis</taxon>
    </lineage>
</organism>
<protein>
    <submittedName>
        <fullName evidence="2">Uncharacterized protein</fullName>
    </submittedName>
</protein>
<dbReference type="KEGG" id="tsv:DSM104635_00911"/>
<accession>A0A6I6MH29</accession>
<evidence type="ECO:0000256" key="1">
    <source>
        <dbReference type="SAM" id="MobiDB-lite"/>
    </source>
</evidence>
<dbReference type="AlphaFoldDB" id="A0A6I6MH29"/>
<sequence>MGARSNPASDDKNESKKATTRQRYDRALERALGDVCVQLGFCGSSGFAPFDASRECWSADEFAFEVLRAEGMAAIVVEGVGPLKPEYFELIRARFVKHFGASVSLSDFE</sequence>